<evidence type="ECO:0000313" key="2">
    <source>
        <dbReference type="Proteomes" id="UP000784294"/>
    </source>
</evidence>
<evidence type="ECO:0000313" key="1">
    <source>
        <dbReference type="EMBL" id="VEL19451.1"/>
    </source>
</evidence>
<proteinExistence type="predicted"/>
<dbReference type="AlphaFoldDB" id="A0A448WSX4"/>
<name>A0A448WSX4_9PLAT</name>
<organism evidence="1 2">
    <name type="scientific">Protopolystoma xenopodis</name>
    <dbReference type="NCBI Taxonomy" id="117903"/>
    <lineage>
        <taxon>Eukaryota</taxon>
        <taxon>Metazoa</taxon>
        <taxon>Spiralia</taxon>
        <taxon>Lophotrochozoa</taxon>
        <taxon>Platyhelminthes</taxon>
        <taxon>Monogenea</taxon>
        <taxon>Polyopisthocotylea</taxon>
        <taxon>Polystomatidea</taxon>
        <taxon>Polystomatidae</taxon>
        <taxon>Protopolystoma</taxon>
    </lineage>
</organism>
<accession>A0A448WSX4</accession>
<reference evidence="1" key="1">
    <citation type="submission" date="2018-11" db="EMBL/GenBank/DDBJ databases">
        <authorList>
            <consortium name="Pathogen Informatics"/>
        </authorList>
    </citation>
    <scope>NUCLEOTIDE SEQUENCE</scope>
</reference>
<sequence>MSRLWAAPAQAGFESRRRCGRDESRLRARICSRVAALTPSFGKVGLIGSFIWVSSFPNDLFSHADPRRPGRRVRLGRACT</sequence>
<protein>
    <submittedName>
        <fullName evidence="1">Uncharacterized protein</fullName>
    </submittedName>
</protein>
<gene>
    <name evidence="1" type="ORF">PXEA_LOCUS12891</name>
</gene>
<keyword evidence="2" id="KW-1185">Reference proteome</keyword>
<dbReference type="Proteomes" id="UP000784294">
    <property type="component" value="Unassembled WGS sequence"/>
</dbReference>
<comment type="caution">
    <text evidence="1">The sequence shown here is derived from an EMBL/GenBank/DDBJ whole genome shotgun (WGS) entry which is preliminary data.</text>
</comment>
<dbReference type="EMBL" id="CAAALY010041611">
    <property type="protein sequence ID" value="VEL19451.1"/>
    <property type="molecule type" value="Genomic_DNA"/>
</dbReference>